<dbReference type="Proteomes" id="UP000031575">
    <property type="component" value="Unassembled WGS sequence"/>
</dbReference>
<dbReference type="OrthoDB" id="10263226at2759"/>
<dbReference type="HOGENOM" id="CLU_2321890_0_0_1"/>
<feature type="compositionally biased region" description="Basic residues" evidence="1">
    <location>
        <begin position="89"/>
        <end position="99"/>
    </location>
</feature>
<dbReference type="PANTHER" id="PTHR10073">
    <property type="entry name" value="DNA MISMATCH REPAIR PROTEIN MLH, PMS, MUTL"/>
    <property type="match status" value="1"/>
</dbReference>
<proteinExistence type="predicted"/>
<dbReference type="GO" id="GO:0006298">
    <property type="term" value="P:mismatch repair"/>
    <property type="evidence" value="ECO:0007669"/>
    <property type="project" value="InterPro"/>
</dbReference>
<evidence type="ECO:0000256" key="1">
    <source>
        <dbReference type="SAM" id="MobiDB-lite"/>
    </source>
</evidence>
<evidence type="ECO:0008006" key="4">
    <source>
        <dbReference type="Google" id="ProtNLM"/>
    </source>
</evidence>
<comment type="caution">
    <text evidence="2">The sequence shown here is derived from an EMBL/GenBank/DDBJ whole genome shotgun (WGS) entry which is preliminary data.</text>
</comment>
<dbReference type="InterPro" id="IPR037198">
    <property type="entry name" value="MutL_C_sf"/>
</dbReference>
<dbReference type="InterPro" id="IPR038973">
    <property type="entry name" value="MutL/Mlh/Pms-like"/>
</dbReference>
<accession>A0A0C2F739</accession>
<gene>
    <name evidence="2" type="ORF">SPBR_08766</name>
</gene>
<keyword evidence="3" id="KW-1185">Reference proteome</keyword>
<dbReference type="PANTHER" id="PTHR10073:SF52">
    <property type="entry name" value="MISMATCH REPAIR ENDONUCLEASE PMS2"/>
    <property type="match status" value="1"/>
</dbReference>
<dbReference type="EMBL" id="AWTV01000011">
    <property type="protein sequence ID" value="KIH86858.1"/>
    <property type="molecule type" value="Genomic_DNA"/>
</dbReference>
<dbReference type="SUPFAM" id="SSF118116">
    <property type="entry name" value="DNA mismatch repair protein MutL"/>
    <property type="match status" value="1"/>
</dbReference>
<dbReference type="GO" id="GO:0140664">
    <property type="term" value="F:ATP-dependent DNA damage sensor activity"/>
    <property type="evidence" value="ECO:0007669"/>
    <property type="project" value="InterPro"/>
</dbReference>
<evidence type="ECO:0000313" key="2">
    <source>
        <dbReference type="EMBL" id="KIH86858.1"/>
    </source>
</evidence>
<organism evidence="2 3">
    <name type="scientific">Sporothrix brasiliensis 5110</name>
    <dbReference type="NCBI Taxonomy" id="1398154"/>
    <lineage>
        <taxon>Eukaryota</taxon>
        <taxon>Fungi</taxon>
        <taxon>Dikarya</taxon>
        <taxon>Ascomycota</taxon>
        <taxon>Pezizomycotina</taxon>
        <taxon>Sordariomycetes</taxon>
        <taxon>Sordariomycetidae</taxon>
        <taxon>Ophiostomatales</taxon>
        <taxon>Ophiostomataceae</taxon>
        <taxon>Sporothrix</taxon>
    </lineage>
</organism>
<dbReference type="GO" id="GO:0032389">
    <property type="term" value="C:MutLalpha complex"/>
    <property type="evidence" value="ECO:0007669"/>
    <property type="project" value="TreeGrafter"/>
</dbReference>
<dbReference type="InterPro" id="IPR042120">
    <property type="entry name" value="MutL_C_dimsub"/>
</dbReference>
<dbReference type="RefSeq" id="XP_040614868.1">
    <property type="nucleotide sequence ID" value="XM_040767004.1"/>
</dbReference>
<dbReference type="Gene3D" id="3.30.1540.20">
    <property type="entry name" value="MutL, C-terminal domain, dimerisation subdomain"/>
    <property type="match status" value="1"/>
</dbReference>
<dbReference type="GeneID" id="63681925"/>
<dbReference type="GO" id="GO:0016887">
    <property type="term" value="F:ATP hydrolysis activity"/>
    <property type="evidence" value="ECO:0007669"/>
    <property type="project" value="InterPro"/>
</dbReference>
<dbReference type="VEuPathDB" id="FungiDB:SPBR_08766"/>
<feature type="region of interest" description="Disordered" evidence="1">
    <location>
        <begin position="60"/>
        <end position="99"/>
    </location>
</feature>
<evidence type="ECO:0000313" key="3">
    <source>
        <dbReference type="Proteomes" id="UP000031575"/>
    </source>
</evidence>
<protein>
    <recommendedName>
        <fullName evidence="4">MutL C-terminal dimerisation domain-containing protein</fullName>
    </recommendedName>
</protein>
<name>A0A0C2F739_9PEZI</name>
<reference evidence="2 3" key="1">
    <citation type="journal article" date="2014" name="BMC Genomics">
        <title>Comparative genomics of the major fungal agents of human and animal Sporotrichosis: Sporothrix schenckii and Sporothrix brasiliensis.</title>
        <authorList>
            <person name="Teixeira M.M."/>
            <person name="de Almeida L.G."/>
            <person name="Kubitschek-Barreira P."/>
            <person name="Alves F.L."/>
            <person name="Kioshima E.S."/>
            <person name="Abadio A.K."/>
            <person name="Fernandes L."/>
            <person name="Derengowski L.S."/>
            <person name="Ferreira K.S."/>
            <person name="Souza R.C."/>
            <person name="Ruiz J.C."/>
            <person name="de Andrade N.C."/>
            <person name="Paes H.C."/>
            <person name="Nicola A.M."/>
            <person name="Albuquerque P."/>
            <person name="Gerber A.L."/>
            <person name="Martins V.P."/>
            <person name="Peconick L.D."/>
            <person name="Neto A.V."/>
            <person name="Chaucanez C.B."/>
            <person name="Silva P.A."/>
            <person name="Cunha O.L."/>
            <person name="de Oliveira F.F."/>
            <person name="dos Santos T.C."/>
            <person name="Barros A.L."/>
            <person name="Soares M.A."/>
            <person name="de Oliveira L.M."/>
            <person name="Marini M.M."/>
            <person name="Villalobos-Duno H."/>
            <person name="Cunha M.M."/>
            <person name="de Hoog S."/>
            <person name="da Silveira J.F."/>
            <person name="Henrissat B."/>
            <person name="Nino-Vega G.A."/>
            <person name="Cisalpino P.S."/>
            <person name="Mora-Montes H.M."/>
            <person name="Almeida S.R."/>
            <person name="Stajich J.E."/>
            <person name="Lopes-Bezerra L.M."/>
            <person name="Vasconcelos A.T."/>
            <person name="Felipe M.S."/>
        </authorList>
    </citation>
    <scope>NUCLEOTIDE SEQUENCE [LARGE SCALE GENOMIC DNA]</scope>
    <source>
        <strain evidence="2 3">5110</strain>
    </source>
</reference>
<dbReference type="AlphaFoldDB" id="A0A0C2F739"/>
<sequence>MFAMRACRSSIMIGKALSRRQMASVLSHMGEMDKPWNCPHGRPTMRHLCSLGAAWDKSGRSWGGGGPDVDDNLEQGDNQPIHNTEWGRFLRKRRRAAKT</sequence>